<gene>
    <name evidence="10" type="ORF">A2W05_05775</name>
</gene>
<proteinExistence type="predicted"/>
<dbReference type="Gene3D" id="1.20.120.910">
    <property type="entry name" value="DksA, coiled-coil domain"/>
    <property type="match status" value="1"/>
</dbReference>
<evidence type="ECO:0000256" key="6">
    <source>
        <dbReference type="PROSITE-ProRule" id="PRU00510"/>
    </source>
</evidence>
<protein>
    <submittedName>
        <fullName evidence="10">RNA polymerase-binding protein DksA</fullName>
    </submittedName>
</protein>
<dbReference type="InterPro" id="IPR020460">
    <property type="entry name" value="Znf_C4-type_bac"/>
</dbReference>
<evidence type="ECO:0000259" key="9">
    <source>
        <dbReference type="Pfam" id="PF21157"/>
    </source>
</evidence>
<dbReference type="PANTHER" id="PTHR33823">
    <property type="entry name" value="RNA POLYMERASE-BINDING TRANSCRIPTION FACTOR DKSA-RELATED"/>
    <property type="match status" value="1"/>
</dbReference>
<comment type="caution">
    <text evidence="10">The sequence shown here is derived from an EMBL/GenBank/DDBJ whole genome shotgun (WGS) entry which is preliminary data.</text>
</comment>
<dbReference type="Pfam" id="PF01258">
    <property type="entry name" value="zf-dskA_traR"/>
    <property type="match status" value="1"/>
</dbReference>
<dbReference type="InterPro" id="IPR000962">
    <property type="entry name" value="Znf_DskA_TraR"/>
</dbReference>
<dbReference type="InterPro" id="IPR020458">
    <property type="entry name" value="Znf_DskA_TraR_CS"/>
</dbReference>
<keyword evidence="1" id="KW-0963">Cytoplasm</keyword>
<keyword evidence="5" id="KW-0175">Coiled coil</keyword>
<feature type="domain" description="Zinc finger DksA/TraR C4-type" evidence="8">
    <location>
        <begin position="97"/>
        <end position="131"/>
    </location>
</feature>
<feature type="zinc finger region" description="dksA C4-type" evidence="6">
    <location>
        <begin position="102"/>
        <end position="126"/>
    </location>
</feature>
<feature type="domain" description="DnaK suppressor protein DksA N-terminal" evidence="9">
    <location>
        <begin position="27"/>
        <end position="94"/>
    </location>
</feature>
<dbReference type="NCBIfam" id="TIGR02420">
    <property type="entry name" value="dksA"/>
    <property type="match status" value="1"/>
</dbReference>
<dbReference type="PANTHER" id="PTHR33823:SF2">
    <property type="entry name" value="RNA POLYMERASE-BINDING TRANSCRIPTION FACTOR DKSA"/>
    <property type="match status" value="1"/>
</dbReference>
<evidence type="ECO:0000256" key="1">
    <source>
        <dbReference type="ARBA" id="ARBA00022490"/>
    </source>
</evidence>
<organism evidence="10 11">
    <name type="scientific">Candidatus Schekmanbacteria bacterium RBG_16_38_10</name>
    <dbReference type="NCBI Taxonomy" id="1817879"/>
    <lineage>
        <taxon>Bacteria</taxon>
        <taxon>Candidatus Schekmaniibacteriota</taxon>
    </lineage>
</organism>
<dbReference type="InterPro" id="IPR012784">
    <property type="entry name" value="DksA_RNA_pol-bd"/>
</dbReference>
<dbReference type="Proteomes" id="UP000178797">
    <property type="component" value="Unassembled WGS sequence"/>
</dbReference>
<evidence type="ECO:0000256" key="2">
    <source>
        <dbReference type="ARBA" id="ARBA00022723"/>
    </source>
</evidence>
<evidence type="ECO:0000313" key="11">
    <source>
        <dbReference type="Proteomes" id="UP000178797"/>
    </source>
</evidence>
<dbReference type="InterPro" id="IPR037187">
    <property type="entry name" value="DnaK_N"/>
</dbReference>
<evidence type="ECO:0000259" key="8">
    <source>
        <dbReference type="Pfam" id="PF01258"/>
    </source>
</evidence>
<name>A0A1F7RMM2_9BACT</name>
<dbReference type="InterPro" id="IPR048489">
    <property type="entry name" value="DksA_N"/>
</dbReference>
<dbReference type="PROSITE" id="PS51128">
    <property type="entry name" value="ZF_DKSA_2"/>
    <property type="match status" value="1"/>
</dbReference>
<dbReference type="PROSITE" id="PS01102">
    <property type="entry name" value="ZF_DKSA_1"/>
    <property type="match status" value="1"/>
</dbReference>
<dbReference type="EMBL" id="MGDE01000254">
    <property type="protein sequence ID" value="OGL42825.1"/>
    <property type="molecule type" value="Genomic_DNA"/>
</dbReference>
<dbReference type="Pfam" id="PF21157">
    <property type="entry name" value="DksA_N"/>
    <property type="match status" value="1"/>
</dbReference>
<evidence type="ECO:0000256" key="7">
    <source>
        <dbReference type="SAM" id="MobiDB-lite"/>
    </source>
</evidence>
<feature type="region of interest" description="Disordered" evidence="7">
    <location>
        <begin position="1"/>
        <end position="22"/>
    </location>
</feature>
<keyword evidence="2" id="KW-0479">Metal-binding</keyword>
<feature type="compositionally biased region" description="Basic and acidic residues" evidence="7">
    <location>
        <begin position="13"/>
        <end position="22"/>
    </location>
</feature>
<reference evidence="10 11" key="1">
    <citation type="journal article" date="2016" name="Nat. Commun.">
        <title>Thousands of microbial genomes shed light on interconnected biogeochemical processes in an aquifer system.</title>
        <authorList>
            <person name="Anantharaman K."/>
            <person name="Brown C.T."/>
            <person name="Hug L.A."/>
            <person name="Sharon I."/>
            <person name="Castelle C.J."/>
            <person name="Probst A.J."/>
            <person name="Thomas B.C."/>
            <person name="Singh A."/>
            <person name="Wilkins M.J."/>
            <person name="Karaoz U."/>
            <person name="Brodie E.L."/>
            <person name="Williams K.H."/>
            <person name="Hubbard S.S."/>
            <person name="Banfield J.F."/>
        </authorList>
    </citation>
    <scope>NUCLEOTIDE SEQUENCE [LARGE SCALE GENOMIC DNA]</scope>
</reference>
<sequence>MVKKAKPVKAVKPQKEKKETAGKYEPIKNILEEQRVTLLKEAMAAISTNKNPELETYSDPGDQASAESDRNFLIRLKEREQKLIKKIDLALEQIKNGTFGICEDCGKEIGFKRLKARPVATLCIDCKTNAEKEEKARNL</sequence>
<keyword evidence="3" id="KW-0863">Zinc-finger</keyword>
<dbReference type="GO" id="GO:0008270">
    <property type="term" value="F:zinc ion binding"/>
    <property type="evidence" value="ECO:0007669"/>
    <property type="project" value="UniProtKB-KW"/>
</dbReference>
<dbReference type="AlphaFoldDB" id="A0A1F7RMM2"/>
<evidence type="ECO:0000256" key="5">
    <source>
        <dbReference type="ARBA" id="ARBA00023054"/>
    </source>
</evidence>
<evidence type="ECO:0000313" key="10">
    <source>
        <dbReference type="EMBL" id="OGL42825.1"/>
    </source>
</evidence>
<dbReference type="PRINTS" id="PR00618">
    <property type="entry name" value="DKSAZNFINGER"/>
</dbReference>
<accession>A0A1F7RMM2</accession>
<keyword evidence="4" id="KW-0862">Zinc</keyword>
<dbReference type="SUPFAM" id="SSF109635">
    <property type="entry name" value="DnaK suppressor protein DksA, alpha-hairpin domain"/>
    <property type="match status" value="1"/>
</dbReference>
<evidence type="ECO:0000256" key="4">
    <source>
        <dbReference type="ARBA" id="ARBA00022833"/>
    </source>
</evidence>
<evidence type="ECO:0000256" key="3">
    <source>
        <dbReference type="ARBA" id="ARBA00022771"/>
    </source>
</evidence>
<dbReference type="SUPFAM" id="SSF57716">
    <property type="entry name" value="Glucocorticoid receptor-like (DNA-binding domain)"/>
    <property type="match status" value="1"/>
</dbReference>